<evidence type="ECO:0000256" key="2">
    <source>
        <dbReference type="SAM" id="SignalP"/>
    </source>
</evidence>
<gene>
    <name evidence="3" type="ORF">D9619_011404</name>
</gene>
<dbReference type="AlphaFoldDB" id="A0A8H5F572"/>
<dbReference type="Proteomes" id="UP000567179">
    <property type="component" value="Unassembled WGS sequence"/>
</dbReference>
<feature type="region of interest" description="Disordered" evidence="1">
    <location>
        <begin position="140"/>
        <end position="159"/>
    </location>
</feature>
<proteinExistence type="predicted"/>
<reference evidence="3 4" key="1">
    <citation type="journal article" date="2020" name="ISME J.">
        <title>Uncovering the hidden diversity of litter-decomposition mechanisms in mushroom-forming fungi.</title>
        <authorList>
            <person name="Floudas D."/>
            <person name="Bentzer J."/>
            <person name="Ahren D."/>
            <person name="Johansson T."/>
            <person name="Persson P."/>
            <person name="Tunlid A."/>
        </authorList>
    </citation>
    <scope>NUCLEOTIDE SEQUENCE [LARGE SCALE GENOMIC DNA]</scope>
    <source>
        <strain evidence="3 4">CBS 101986</strain>
    </source>
</reference>
<protein>
    <submittedName>
        <fullName evidence="3">Uncharacterized protein</fullName>
    </submittedName>
</protein>
<name>A0A8H5F572_9AGAR</name>
<comment type="caution">
    <text evidence="3">The sequence shown here is derived from an EMBL/GenBank/DDBJ whole genome shotgun (WGS) entry which is preliminary data.</text>
</comment>
<evidence type="ECO:0000313" key="3">
    <source>
        <dbReference type="EMBL" id="KAF5324250.1"/>
    </source>
</evidence>
<feature type="chain" id="PRO_5034723332" evidence="2">
    <location>
        <begin position="24"/>
        <end position="189"/>
    </location>
</feature>
<sequence>MVFITKLFSAAAIVAASIGSASADLKITSPSADKWWVAQSQNLISWTCKDTTVASFTILVGNQDPKISVAPLAIIPVQQNFQCSILVTQDQANQAAGTGWQIFFADILNITNYLAISDPFEIRPIGSAYPAQTTTDVSVATNTASGSGSGTAPSATATPKSGAASLVPHSVWAAAGAGLGAVALVAGLA</sequence>
<evidence type="ECO:0000256" key="1">
    <source>
        <dbReference type="SAM" id="MobiDB-lite"/>
    </source>
</evidence>
<dbReference type="OrthoDB" id="2576580at2759"/>
<evidence type="ECO:0000313" key="4">
    <source>
        <dbReference type="Proteomes" id="UP000567179"/>
    </source>
</evidence>
<keyword evidence="2" id="KW-0732">Signal</keyword>
<dbReference type="EMBL" id="JAACJJ010000016">
    <property type="protein sequence ID" value="KAF5324250.1"/>
    <property type="molecule type" value="Genomic_DNA"/>
</dbReference>
<feature type="signal peptide" evidence="2">
    <location>
        <begin position="1"/>
        <end position="23"/>
    </location>
</feature>
<organism evidence="3 4">
    <name type="scientific">Psilocybe cf. subviscida</name>
    <dbReference type="NCBI Taxonomy" id="2480587"/>
    <lineage>
        <taxon>Eukaryota</taxon>
        <taxon>Fungi</taxon>
        <taxon>Dikarya</taxon>
        <taxon>Basidiomycota</taxon>
        <taxon>Agaricomycotina</taxon>
        <taxon>Agaricomycetes</taxon>
        <taxon>Agaricomycetidae</taxon>
        <taxon>Agaricales</taxon>
        <taxon>Agaricineae</taxon>
        <taxon>Strophariaceae</taxon>
        <taxon>Psilocybe</taxon>
    </lineage>
</organism>
<keyword evidence="4" id="KW-1185">Reference proteome</keyword>
<accession>A0A8H5F572</accession>